<name>A0AAV9JMB5_9PEZI</name>
<sequence>MFGPTRSTLVVLALGAHIAAAAAVASTTAVDLFACLNTCYAIDRSHAVDAIDWFCTLYGGRPIGSGVTGNYLYTPANLEANEASPHVREQGNIFMSIVEVADYQGVGFCPTNVVPYNKCIGGMLAAVDLCNTNTVKHKQGGWYVSGCMKVTVNPNPGGCSSV</sequence>
<comment type="caution">
    <text evidence="2">The sequence shown here is derived from an EMBL/GenBank/DDBJ whole genome shotgun (WGS) entry which is preliminary data.</text>
</comment>
<evidence type="ECO:0000313" key="3">
    <source>
        <dbReference type="Proteomes" id="UP001324427"/>
    </source>
</evidence>
<organism evidence="2 3">
    <name type="scientific">Oleoguttula mirabilis</name>
    <dbReference type="NCBI Taxonomy" id="1507867"/>
    <lineage>
        <taxon>Eukaryota</taxon>
        <taxon>Fungi</taxon>
        <taxon>Dikarya</taxon>
        <taxon>Ascomycota</taxon>
        <taxon>Pezizomycotina</taxon>
        <taxon>Dothideomycetes</taxon>
        <taxon>Dothideomycetidae</taxon>
        <taxon>Mycosphaerellales</taxon>
        <taxon>Teratosphaeriaceae</taxon>
        <taxon>Oleoguttula</taxon>
    </lineage>
</organism>
<feature type="chain" id="PRO_5043967606" evidence="1">
    <location>
        <begin position="24"/>
        <end position="162"/>
    </location>
</feature>
<feature type="signal peptide" evidence="1">
    <location>
        <begin position="1"/>
        <end position="23"/>
    </location>
</feature>
<gene>
    <name evidence="2" type="ORF">LTR36_002287</name>
</gene>
<dbReference type="Proteomes" id="UP001324427">
    <property type="component" value="Unassembled WGS sequence"/>
</dbReference>
<keyword evidence="3" id="KW-1185">Reference proteome</keyword>
<protein>
    <submittedName>
        <fullName evidence="2">Uncharacterized protein</fullName>
    </submittedName>
</protein>
<evidence type="ECO:0000313" key="2">
    <source>
        <dbReference type="EMBL" id="KAK4546150.1"/>
    </source>
</evidence>
<reference evidence="2 3" key="1">
    <citation type="submission" date="2021-11" db="EMBL/GenBank/DDBJ databases">
        <title>Black yeast isolated from Biological Soil Crust.</title>
        <authorList>
            <person name="Kurbessoian T."/>
        </authorList>
    </citation>
    <scope>NUCLEOTIDE SEQUENCE [LARGE SCALE GENOMIC DNA]</scope>
    <source>
        <strain evidence="2 3">CCFEE 5522</strain>
    </source>
</reference>
<proteinExistence type="predicted"/>
<dbReference type="EMBL" id="JAVFHQ010000016">
    <property type="protein sequence ID" value="KAK4546150.1"/>
    <property type="molecule type" value="Genomic_DNA"/>
</dbReference>
<dbReference type="AlphaFoldDB" id="A0AAV9JMB5"/>
<keyword evidence="1" id="KW-0732">Signal</keyword>
<evidence type="ECO:0000256" key="1">
    <source>
        <dbReference type="SAM" id="SignalP"/>
    </source>
</evidence>
<accession>A0AAV9JMB5</accession>